<proteinExistence type="predicted"/>
<dbReference type="InterPro" id="IPR011250">
    <property type="entry name" value="OMP/PagP_B-barrel"/>
</dbReference>
<dbReference type="eggNOG" id="ENOG5033J9J">
    <property type="taxonomic scope" value="Bacteria"/>
</dbReference>
<dbReference type="HOGENOM" id="CLU_1452817_0_0_7"/>
<dbReference type="KEGG" id="dol:Dole_2966"/>
<sequence length="196" mass="21222">MKPIQPILCAAIFFLMLVLPPFARAQAEWTGNINGFLGAKALDEDEWEPAHEQSELGVAVDFRKTGWPVNIAIDLMSAYGEGYVFLPGAVILAESRTAELNLGFRKIWDHFPHVRPFLGAGVSFIAAEAESSAYGISISDSDQSLGYWAGGGVYWTLGDHFNIGMELKASWADVTLAGMTVNAGGGHFGLLAGYHW</sequence>
<feature type="chain" id="PRO_5002731879" description="Outer membrane protein beta-barrel domain-containing protein" evidence="1">
    <location>
        <begin position="26"/>
        <end position="196"/>
    </location>
</feature>
<gene>
    <name evidence="2" type="ordered locus">Dole_2966</name>
</gene>
<dbReference type="SUPFAM" id="SSF56925">
    <property type="entry name" value="OMPA-like"/>
    <property type="match status" value="1"/>
</dbReference>
<dbReference type="Proteomes" id="UP000008561">
    <property type="component" value="Chromosome"/>
</dbReference>
<keyword evidence="3" id="KW-1185">Reference proteome</keyword>
<dbReference type="RefSeq" id="WP_012176380.1">
    <property type="nucleotide sequence ID" value="NC_009943.1"/>
</dbReference>
<evidence type="ECO:0000313" key="2">
    <source>
        <dbReference type="EMBL" id="ABW68769.1"/>
    </source>
</evidence>
<evidence type="ECO:0000256" key="1">
    <source>
        <dbReference type="SAM" id="SignalP"/>
    </source>
</evidence>
<dbReference type="EMBL" id="CP000859">
    <property type="protein sequence ID" value="ABW68769.1"/>
    <property type="molecule type" value="Genomic_DNA"/>
</dbReference>
<name>A8ZYZ6_DESOH</name>
<dbReference type="Gene3D" id="2.40.160.20">
    <property type="match status" value="1"/>
</dbReference>
<accession>A8ZYZ6</accession>
<reference evidence="2 3" key="1">
    <citation type="submission" date="2007-10" db="EMBL/GenBank/DDBJ databases">
        <title>Complete sequence of Desulfococcus oleovorans Hxd3.</title>
        <authorList>
            <consortium name="US DOE Joint Genome Institute"/>
            <person name="Copeland A."/>
            <person name="Lucas S."/>
            <person name="Lapidus A."/>
            <person name="Barry K."/>
            <person name="Glavina del Rio T."/>
            <person name="Dalin E."/>
            <person name="Tice H."/>
            <person name="Pitluck S."/>
            <person name="Kiss H."/>
            <person name="Brettin T."/>
            <person name="Bruce D."/>
            <person name="Detter J.C."/>
            <person name="Han C."/>
            <person name="Schmutz J."/>
            <person name="Larimer F."/>
            <person name="Land M."/>
            <person name="Hauser L."/>
            <person name="Kyrpides N."/>
            <person name="Kim E."/>
            <person name="Wawrik B."/>
            <person name="Richardson P."/>
        </authorList>
    </citation>
    <scope>NUCLEOTIDE SEQUENCE [LARGE SCALE GENOMIC DNA]</scope>
    <source>
        <strain evidence="3">DSM 6200 / JCM 39069 / Hxd3</strain>
    </source>
</reference>
<protein>
    <recommendedName>
        <fullName evidence="4">Outer membrane protein beta-barrel domain-containing protein</fullName>
    </recommendedName>
</protein>
<feature type="signal peptide" evidence="1">
    <location>
        <begin position="1"/>
        <end position="25"/>
    </location>
</feature>
<dbReference type="OrthoDB" id="6198576at2"/>
<evidence type="ECO:0008006" key="4">
    <source>
        <dbReference type="Google" id="ProtNLM"/>
    </source>
</evidence>
<keyword evidence="1" id="KW-0732">Signal</keyword>
<evidence type="ECO:0000313" key="3">
    <source>
        <dbReference type="Proteomes" id="UP000008561"/>
    </source>
</evidence>
<organism evidence="2 3">
    <name type="scientific">Desulfosudis oleivorans (strain DSM 6200 / JCM 39069 / Hxd3)</name>
    <name type="common">Desulfococcus oleovorans</name>
    <dbReference type="NCBI Taxonomy" id="96561"/>
    <lineage>
        <taxon>Bacteria</taxon>
        <taxon>Pseudomonadati</taxon>
        <taxon>Thermodesulfobacteriota</taxon>
        <taxon>Desulfobacteria</taxon>
        <taxon>Desulfobacterales</taxon>
        <taxon>Desulfosudaceae</taxon>
        <taxon>Desulfosudis</taxon>
    </lineage>
</organism>
<dbReference type="AlphaFoldDB" id="A8ZYZ6"/>
<dbReference type="STRING" id="96561.Dole_2966"/>